<accession>A0A0C9UPH1</accession>
<name>A0A0C9UPH1_SPHS4</name>
<evidence type="ECO:0000256" key="1">
    <source>
        <dbReference type="ARBA" id="ARBA00005871"/>
    </source>
</evidence>
<dbReference type="GO" id="GO:0047596">
    <property type="term" value="F:6-methylsalicylate decarboxylase activity"/>
    <property type="evidence" value="ECO:0007669"/>
    <property type="project" value="UniProtKB-EC"/>
</dbReference>
<comment type="similarity">
    <text evidence="1">Belongs to the metallo-dependent hydrolases superfamily. ACMSD family.</text>
</comment>
<keyword evidence="5 8" id="KW-0456">Lyase</keyword>
<evidence type="ECO:0000256" key="6">
    <source>
        <dbReference type="ARBA" id="ARBA00036832"/>
    </source>
</evidence>
<dbReference type="EC" id="4.1.1.52" evidence="7"/>
<dbReference type="GO" id="GO:0046872">
    <property type="term" value="F:metal ion binding"/>
    <property type="evidence" value="ECO:0007669"/>
    <property type="project" value="UniProtKB-KW"/>
</dbReference>
<evidence type="ECO:0000256" key="3">
    <source>
        <dbReference type="ARBA" id="ARBA00022793"/>
    </source>
</evidence>
<keyword evidence="11" id="KW-1185">Reference proteome</keyword>
<evidence type="ECO:0000256" key="8">
    <source>
        <dbReference type="RuleBase" id="RU366045"/>
    </source>
</evidence>
<dbReference type="OrthoDB" id="2832284at2759"/>
<evidence type="ECO:0000313" key="10">
    <source>
        <dbReference type="EMBL" id="KIJ36684.1"/>
    </source>
</evidence>
<proteinExistence type="inferred from homology"/>
<dbReference type="Pfam" id="PF04909">
    <property type="entry name" value="Amidohydro_2"/>
    <property type="match status" value="1"/>
</dbReference>
<feature type="domain" description="Amidohydrolase-related" evidence="9">
    <location>
        <begin position="7"/>
        <end position="316"/>
    </location>
</feature>
<gene>
    <name evidence="10" type="ORF">M422DRAFT_232253</name>
</gene>
<evidence type="ECO:0000256" key="7">
    <source>
        <dbReference type="ARBA" id="ARBA00038889"/>
    </source>
</evidence>
<protein>
    <recommendedName>
        <fullName evidence="7">6-methylsalicylate decarboxylase</fullName>
        <ecNumber evidence="7">4.1.1.52</ecNumber>
    </recommendedName>
</protein>
<dbReference type="PANTHER" id="PTHR21240:SF29">
    <property type="entry name" value="AMIDOHYDROLASE-RELATED DOMAIN-CONTAINING PROTEIN"/>
    <property type="match status" value="1"/>
</dbReference>
<dbReference type="InterPro" id="IPR006680">
    <property type="entry name" value="Amidohydro-rel"/>
</dbReference>
<evidence type="ECO:0000313" key="11">
    <source>
        <dbReference type="Proteomes" id="UP000054279"/>
    </source>
</evidence>
<dbReference type="HOGENOM" id="CLU_039329_2_1_1"/>
<dbReference type="InterPro" id="IPR032465">
    <property type="entry name" value="ACMSD"/>
</dbReference>
<dbReference type="EMBL" id="KN837175">
    <property type="protein sequence ID" value="KIJ36684.1"/>
    <property type="molecule type" value="Genomic_DNA"/>
</dbReference>
<reference evidence="10 11" key="1">
    <citation type="submission" date="2014-06" db="EMBL/GenBank/DDBJ databases">
        <title>Evolutionary Origins and Diversification of the Mycorrhizal Mutualists.</title>
        <authorList>
            <consortium name="DOE Joint Genome Institute"/>
            <consortium name="Mycorrhizal Genomics Consortium"/>
            <person name="Kohler A."/>
            <person name="Kuo A."/>
            <person name="Nagy L.G."/>
            <person name="Floudas D."/>
            <person name="Copeland A."/>
            <person name="Barry K.W."/>
            <person name="Cichocki N."/>
            <person name="Veneault-Fourrey C."/>
            <person name="LaButti K."/>
            <person name="Lindquist E.A."/>
            <person name="Lipzen A."/>
            <person name="Lundell T."/>
            <person name="Morin E."/>
            <person name="Murat C."/>
            <person name="Riley R."/>
            <person name="Ohm R."/>
            <person name="Sun H."/>
            <person name="Tunlid A."/>
            <person name="Henrissat B."/>
            <person name="Grigoriev I.V."/>
            <person name="Hibbett D.S."/>
            <person name="Martin F."/>
        </authorList>
    </citation>
    <scope>NUCLEOTIDE SEQUENCE [LARGE SCALE GENOMIC DNA]</scope>
    <source>
        <strain evidence="10 11">SS14</strain>
    </source>
</reference>
<dbReference type="Proteomes" id="UP000054279">
    <property type="component" value="Unassembled WGS sequence"/>
</dbReference>
<evidence type="ECO:0000256" key="2">
    <source>
        <dbReference type="ARBA" id="ARBA00022723"/>
    </source>
</evidence>
<evidence type="ECO:0000256" key="4">
    <source>
        <dbReference type="ARBA" id="ARBA00022833"/>
    </source>
</evidence>
<sequence>MSSPRRIDVHHHFIPPSYRTALEANGGDPSGWHIPEWTVEVDQKFKGTQGIETAILSMTAPGSTILKDPKESAKLARDANEFTAKIVKANPKHFGFFASLPSLLDTEHALTEIAYALDVLKADGVTLFTRYGDDNHYLGHPDFIPVWDELDRRGAVVFIHPTHSVNTHLVNSKLPQPVIDYPHETARTAVDLIISNTVRTHPNVKIILSHAGGTLPYLISRAAMVSFVPALAVDKTYEEIVEDASSFYFDLALSGNKYTLGLLTEFAKPGHILYGSDHPYAPNAAISRYTEEMDSYLEKKASAEELNRGNALKLFPRLSTA</sequence>
<comment type="catalytic activity">
    <reaction evidence="6">
        <text>6-methylsalicylate + H(+) = 3-methylphenol + CO2</text>
        <dbReference type="Rhea" id="RHEA:23112"/>
        <dbReference type="ChEBI" id="CHEBI:15378"/>
        <dbReference type="ChEBI" id="CHEBI:16526"/>
        <dbReference type="ChEBI" id="CHEBI:17231"/>
        <dbReference type="ChEBI" id="CHEBI:36658"/>
        <dbReference type="EC" id="4.1.1.52"/>
    </reaction>
    <physiologicalReaction direction="left-to-right" evidence="6">
        <dbReference type="Rhea" id="RHEA:23113"/>
    </physiologicalReaction>
</comment>
<dbReference type="AlphaFoldDB" id="A0A0C9UPH1"/>
<dbReference type="Gene3D" id="3.20.20.140">
    <property type="entry name" value="Metal-dependent hydrolases"/>
    <property type="match status" value="1"/>
</dbReference>
<dbReference type="GO" id="GO:0019748">
    <property type="term" value="P:secondary metabolic process"/>
    <property type="evidence" value="ECO:0007669"/>
    <property type="project" value="TreeGrafter"/>
</dbReference>
<dbReference type="PANTHER" id="PTHR21240">
    <property type="entry name" value="2-AMINO-3-CARBOXYLMUCONATE-6-SEMIALDEHYDE DECARBOXYLASE"/>
    <property type="match status" value="1"/>
</dbReference>
<organism evidence="10 11">
    <name type="scientific">Sphaerobolus stellatus (strain SS14)</name>
    <dbReference type="NCBI Taxonomy" id="990650"/>
    <lineage>
        <taxon>Eukaryota</taxon>
        <taxon>Fungi</taxon>
        <taxon>Dikarya</taxon>
        <taxon>Basidiomycota</taxon>
        <taxon>Agaricomycotina</taxon>
        <taxon>Agaricomycetes</taxon>
        <taxon>Phallomycetidae</taxon>
        <taxon>Geastrales</taxon>
        <taxon>Sphaerobolaceae</taxon>
        <taxon>Sphaerobolus</taxon>
    </lineage>
</organism>
<evidence type="ECO:0000259" key="9">
    <source>
        <dbReference type="Pfam" id="PF04909"/>
    </source>
</evidence>
<keyword evidence="3 8" id="KW-0210">Decarboxylase</keyword>
<keyword evidence="2" id="KW-0479">Metal-binding</keyword>
<evidence type="ECO:0000256" key="5">
    <source>
        <dbReference type="ARBA" id="ARBA00023239"/>
    </source>
</evidence>
<dbReference type="InterPro" id="IPR032466">
    <property type="entry name" value="Metal_Hydrolase"/>
</dbReference>
<dbReference type="GO" id="GO:0005829">
    <property type="term" value="C:cytosol"/>
    <property type="evidence" value="ECO:0007669"/>
    <property type="project" value="TreeGrafter"/>
</dbReference>
<dbReference type="SUPFAM" id="SSF51556">
    <property type="entry name" value="Metallo-dependent hydrolases"/>
    <property type="match status" value="1"/>
</dbReference>
<keyword evidence="4" id="KW-0862">Zinc</keyword>
<dbReference type="GO" id="GO:0016787">
    <property type="term" value="F:hydrolase activity"/>
    <property type="evidence" value="ECO:0007669"/>
    <property type="project" value="InterPro"/>
</dbReference>